<reference evidence="5 6" key="1">
    <citation type="submission" date="2020-08" db="EMBL/GenBank/DDBJ databases">
        <title>Adhaeribacter dokdonensis sp. nov., isolated from the rhizosphere of Elymus tsukushiensis, a plant native to the Dokdo Islands, Republic of Korea.</title>
        <authorList>
            <person name="Ghim S.Y."/>
        </authorList>
    </citation>
    <scope>NUCLEOTIDE SEQUENCE [LARGE SCALE GENOMIC DNA]</scope>
    <source>
        <strain evidence="5 6">KUDC8001</strain>
    </source>
</reference>
<feature type="transmembrane region" description="Helical" evidence="4">
    <location>
        <begin position="359"/>
        <end position="375"/>
    </location>
</feature>
<dbReference type="EMBL" id="CP055153">
    <property type="protein sequence ID" value="QMU27708.1"/>
    <property type="molecule type" value="Genomic_DNA"/>
</dbReference>
<feature type="transmembrane region" description="Helical" evidence="4">
    <location>
        <begin position="329"/>
        <end position="347"/>
    </location>
</feature>
<evidence type="ECO:0000256" key="3">
    <source>
        <dbReference type="ARBA" id="ARBA00022679"/>
    </source>
</evidence>
<dbReference type="Gene3D" id="3.90.550.10">
    <property type="entry name" value="Spore Coat Polysaccharide Biosynthesis Protein SpsA, Chain A"/>
    <property type="match status" value="1"/>
</dbReference>
<evidence type="ECO:0000256" key="1">
    <source>
        <dbReference type="ARBA" id="ARBA00006739"/>
    </source>
</evidence>
<keyword evidence="6" id="KW-1185">Reference proteome</keyword>
<dbReference type="Proteomes" id="UP000514509">
    <property type="component" value="Chromosome"/>
</dbReference>
<gene>
    <name evidence="5" type="ORF">HUW48_06455</name>
</gene>
<evidence type="ECO:0000256" key="2">
    <source>
        <dbReference type="ARBA" id="ARBA00022676"/>
    </source>
</evidence>
<keyword evidence="4" id="KW-1133">Transmembrane helix</keyword>
<evidence type="ECO:0000313" key="5">
    <source>
        <dbReference type="EMBL" id="QMU27708.1"/>
    </source>
</evidence>
<dbReference type="PANTHER" id="PTHR43630">
    <property type="entry name" value="POLY-BETA-1,6-N-ACETYL-D-GLUCOSAMINE SYNTHASE"/>
    <property type="match status" value="1"/>
</dbReference>
<feature type="transmembrane region" description="Helical" evidence="4">
    <location>
        <begin position="303"/>
        <end position="323"/>
    </location>
</feature>
<organism evidence="5 6">
    <name type="scientific">Adhaeribacter radiodurans</name>
    <dbReference type="NCBI Taxonomy" id="2745197"/>
    <lineage>
        <taxon>Bacteria</taxon>
        <taxon>Pseudomonadati</taxon>
        <taxon>Bacteroidota</taxon>
        <taxon>Cytophagia</taxon>
        <taxon>Cytophagales</taxon>
        <taxon>Hymenobacteraceae</taxon>
        <taxon>Adhaeribacter</taxon>
    </lineage>
</organism>
<keyword evidence="4" id="KW-0472">Membrane</keyword>
<protein>
    <submittedName>
        <fullName evidence="5">Glycosyltransferase family 2 protein</fullName>
    </submittedName>
</protein>
<proteinExistence type="inferred from homology"/>
<keyword evidence="2" id="KW-0328">Glycosyltransferase</keyword>
<evidence type="ECO:0000313" key="6">
    <source>
        <dbReference type="Proteomes" id="UP000514509"/>
    </source>
</evidence>
<dbReference type="AlphaFoldDB" id="A0A7L7L4H1"/>
<dbReference type="Pfam" id="PF13641">
    <property type="entry name" value="Glyco_tranf_2_3"/>
    <property type="match status" value="1"/>
</dbReference>
<keyword evidence="3 5" id="KW-0808">Transferase</keyword>
<dbReference type="KEGG" id="add:HUW48_06455"/>
<accession>A0A7L7L4H1</accession>
<evidence type="ECO:0000256" key="4">
    <source>
        <dbReference type="SAM" id="Phobius"/>
    </source>
</evidence>
<dbReference type="PANTHER" id="PTHR43630:SF1">
    <property type="entry name" value="POLY-BETA-1,6-N-ACETYL-D-GLUCOSAMINE SYNTHASE"/>
    <property type="match status" value="1"/>
</dbReference>
<dbReference type="InterPro" id="IPR029044">
    <property type="entry name" value="Nucleotide-diphossugar_trans"/>
</dbReference>
<comment type="similarity">
    <text evidence="1">Belongs to the glycosyltransferase 2 family.</text>
</comment>
<dbReference type="SUPFAM" id="SSF53448">
    <property type="entry name" value="Nucleotide-diphospho-sugar transferases"/>
    <property type="match status" value="1"/>
</dbReference>
<feature type="transmembrane region" description="Helical" evidence="4">
    <location>
        <begin position="12"/>
        <end position="32"/>
    </location>
</feature>
<name>A0A7L7L4H1_9BACT</name>
<keyword evidence="4" id="KW-0812">Transmembrane</keyword>
<sequence length="400" mass="45121">MHILEPVLNILLYVIGGYAFFNVSYLLFFSLAGHKSIRQNTRTALTARRMCVLFPAYKEDVVIIESALKAKAHSYNGSFDICVIADKLKPETIVTLTRNGIKVIEVNFEKSTKGKALLTALNQLPESNYDVAVVLDADNHMGKEFLKEVNLAFESGYKVVQAHRTAKNLDTAFAFLDACNEEINNHIFRKGHFALGLSSALIGSGMAFEFSYLKNLLSNIGETVGEDKEIDFRIARDQVKICYLDKVYVYDEKIDNAAVFTQQRTRWIAAQLEFLKKYFWQGFVQLFKNGNVEFFNKMVQAMLVPRILLLGLLGFLFMLSLVVPYGPSVSFWAVLLGMVSTALFIGVPGRLYNKQLFEALLRIPYAFFCMCLALLNTKKTKTSFLATPHKTKVVSANLDK</sequence>
<dbReference type="RefSeq" id="WP_182414902.1">
    <property type="nucleotide sequence ID" value="NZ_CP055153.1"/>
</dbReference>
<dbReference type="GO" id="GO:0016757">
    <property type="term" value="F:glycosyltransferase activity"/>
    <property type="evidence" value="ECO:0007669"/>
    <property type="project" value="UniProtKB-KW"/>
</dbReference>